<dbReference type="SUPFAM" id="SSF51905">
    <property type="entry name" value="FAD/NAD(P)-binding domain"/>
    <property type="match status" value="1"/>
</dbReference>
<dbReference type="Gene3D" id="3.90.700.10">
    <property type="entry name" value="Succinate dehydrogenase/fumarate reductase flavoprotein, catalytic domain"/>
    <property type="match status" value="1"/>
</dbReference>
<evidence type="ECO:0000313" key="11">
    <source>
        <dbReference type="EMBL" id="SFO09378.1"/>
    </source>
</evidence>
<evidence type="ECO:0000259" key="10">
    <source>
        <dbReference type="SMART" id="SM00900"/>
    </source>
</evidence>
<dbReference type="InterPro" id="IPR027477">
    <property type="entry name" value="Succ_DH/fumarate_Rdtase_cat_sf"/>
</dbReference>
<keyword evidence="7" id="KW-0560">Oxidoreductase</keyword>
<gene>
    <name evidence="11" type="ORF">SAMN04488695_11544</name>
</gene>
<keyword evidence="6" id="KW-0274">FAD</keyword>
<evidence type="ECO:0000256" key="2">
    <source>
        <dbReference type="ARBA" id="ARBA00001974"/>
    </source>
</evidence>
<dbReference type="SMART" id="SM00900">
    <property type="entry name" value="FMN_bind"/>
    <property type="match status" value="1"/>
</dbReference>
<comment type="cofactor">
    <cofactor evidence="1">
        <name>FMN</name>
        <dbReference type="ChEBI" id="CHEBI:58210"/>
    </cofactor>
</comment>
<dbReference type="GO" id="GO:0010181">
    <property type="term" value="F:FMN binding"/>
    <property type="evidence" value="ECO:0007669"/>
    <property type="project" value="InterPro"/>
</dbReference>
<dbReference type="InterPro" id="IPR050315">
    <property type="entry name" value="FAD-oxidoreductase_2"/>
</dbReference>
<dbReference type="OrthoDB" id="3169476at2"/>
<dbReference type="Proteomes" id="UP000181899">
    <property type="component" value="Unassembled WGS sequence"/>
</dbReference>
<keyword evidence="5" id="KW-0285">Flavoprotein</keyword>
<dbReference type="GO" id="GO:0008202">
    <property type="term" value="P:steroid metabolic process"/>
    <property type="evidence" value="ECO:0007669"/>
    <property type="project" value="UniProtKB-ARBA"/>
</dbReference>
<name>A0A1I5ECN8_9CLOT</name>
<dbReference type="SUPFAM" id="SSF56425">
    <property type="entry name" value="Succinate dehydrogenase/fumarate reductase flavoprotein, catalytic domain"/>
    <property type="match status" value="1"/>
</dbReference>
<comment type="catalytic activity">
    <reaction evidence="8">
        <text>dihydrourocanate + A = urocanate + AH2</text>
        <dbReference type="Rhea" id="RHEA:36059"/>
        <dbReference type="ChEBI" id="CHEBI:13193"/>
        <dbReference type="ChEBI" id="CHEBI:17499"/>
        <dbReference type="ChEBI" id="CHEBI:27247"/>
        <dbReference type="ChEBI" id="CHEBI:72991"/>
        <dbReference type="EC" id="1.3.99.33"/>
    </reaction>
</comment>
<dbReference type="Pfam" id="PF04205">
    <property type="entry name" value="FMN_bind"/>
    <property type="match status" value="1"/>
</dbReference>
<sequence>MKKIVSAVLLLALTGSLAGCKENETVKKPEEGNETSQNYSAGTFTGIAKGHNGDIEVEVEFTENEISSVKVTNHKETEGISDPALTNIPQKIIENQSLNIDVVSGATNSSTGILNAVEDAVKQAGGDVTALRNKEKPVVEAKVEEVVTDVVVVGGGASGSAAAVAASESGAKVILLEKAASVSGAGAMAGVLFADHSSLQVEAGKEVDSEWLYDQFTKGSNYYSNSRLVSAIIDKSASTVDWLIENGVNLVLLDAGQGAQYAHVGMPATAHGYVDGGSVAIKTLHDKVVSYGNEVLYETAGESILFDENNKVAGVIAKKADGTELRIHADSVILATGGFGGNKDMMAEVFGEKAGTGLISTATGDGINMAWSAGAMEAGLDVAQWFGMRYDSENSKKMGNTSDLTKLVRNPLLFVNNEGVRFGNEEEAYESAALGTMMYNQPNAEMYIILDTALIESVKEKGLAEVFVDRWAHMYGQGIKFSEAGHVTDIDASTEEWRAPKDYTDTMEEAVKAGVAVKADTIEELAALLDAPYLVEEVAHYNEMAARGEDNQFYKDAKFMYPVNNGPFYAVIVNLRCLGTLGGVAINENIQAIDGEGNPIENLWVAGADAGGIYGNNYVTFEGGTLGFAYNSGRIAGEKAAVNAKNEN</sequence>
<dbReference type="InterPro" id="IPR003953">
    <property type="entry name" value="FAD-dep_OxRdtase_2_FAD-bd"/>
</dbReference>
<organism evidence="11 12">
    <name type="scientific">Proteiniclasticum ruminis</name>
    <dbReference type="NCBI Taxonomy" id="398199"/>
    <lineage>
        <taxon>Bacteria</taxon>
        <taxon>Bacillati</taxon>
        <taxon>Bacillota</taxon>
        <taxon>Clostridia</taxon>
        <taxon>Eubacteriales</taxon>
        <taxon>Clostridiaceae</taxon>
        <taxon>Proteiniclasticum</taxon>
    </lineage>
</organism>
<keyword evidence="12" id="KW-1185">Reference proteome</keyword>
<dbReference type="GO" id="GO:0033765">
    <property type="term" value="F:steroid dehydrogenase activity, acting on the CH-CH group of donors"/>
    <property type="evidence" value="ECO:0007669"/>
    <property type="project" value="UniProtKB-ARBA"/>
</dbReference>
<protein>
    <recommendedName>
        <fullName evidence="4">Urocanate reductase</fullName>
        <ecNumber evidence="3">1.3.99.33</ecNumber>
    </recommendedName>
</protein>
<dbReference type="Pfam" id="PF00890">
    <property type="entry name" value="FAD_binding_2"/>
    <property type="match status" value="1"/>
</dbReference>
<dbReference type="Gene3D" id="3.50.50.60">
    <property type="entry name" value="FAD/NAD(P)-binding domain"/>
    <property type="match status" value="1"/>
</dbReference>
<feature type="signal peptide" evidence="9">
    <location>
        <begin position="1"/>
        <end position="18"/>
    </location>
</feature>
<dbReference type="InterPro" id="IPR007329">
    <property type="entry name" value="FMN-bd"/>
</dbReference>
<reference evidence="11 12" key="1">
    <citation type="submission" date="2016-10" db="EMBL/GenBank/DDBJ databases">
        <authorList>
            <person name="de Groot N.N."/>
        </authorList>
    </citation>
    <scope>NUCLEOTIDE SEQUENCE [LARGE SCALE GENOMIC DNA]</scope>
    <source>
        <strain evidence="11 12">ML2</strain>
    </source>
</reference>
<dbReference type="EMBL" id="FOVK01000015">
    <property type="protein sequence ID" value="SFO09378.1"/>
    <property type="molecule type" value="Genomic_DNA"/>
</dbReference>
<evidence type="ECO:0000256" key="1">
    <source>
        <dbReference type="ARBA" id="ARBA00001917"/>
    </source>
</evidence>
<dbReference type="RefSeq" id="WP_074912882.1">
    <property type="nucleotide sequence ID" value="NZ_FOVK01000015.1"/>
</dbReference>
<dbReference type="PANTHER" id="PTHR43400">
    <property type="entry name" value="FUMARATE REDUCTASE"/>
    <property type="match status" value="1"/>
</dbReference>
<evidence type="ECO:0000256" key="9">
    <source>
        <dbReference type="SAM" id="SignalP"/>
    </source>
</evidence>
<evidence type="ECO:0000256" key="5">
    <source>
        <dbReference type="ARBA" id="ARBA00022630"/>
    </source>
</evidence>
<dbReference type="PROSITE" id="PS51257">
    <property type="entry name" value="PROKAR_LIPOPROTEIN"/>
    <property type="match status" value="1"/>
</dbReference>
<evidence type="ECO:0000256" key="7">
    <source>
        <dbReference type="ARBA" id="ARBA00023002"/>
    </source>
</evidence>
<evidence type="ECO:0000256" key="4">
    <source>
        <dbReference type="ARBA" id="ARBA00015872"/>
    </source>
</evidence>
<feature type="chain" id="PRO_5039317197" description="Urocanate reductase" evidence="9">
    <location>
        <begin position="19"/>
        <end position="648"/>
    </location>
</feature>
<feature type="domain" description="FMN-binding" evidence="10">
    <location>
        <begin position="50"/>
        <end position="124"/>
    </location>
</feature>
<accession>A0A1I5ECN8</accession>
<evidence type="ECO:0000313" key="12">
    <source>
        <dbReference type="Proteomes" id="UP000181899"/>
    </source>
</evidence>
<evidence type="ECO:0000256" key="6">
    <source>
        <dbReference type="ARBA" id="ARBA00022827"/>
    </source>
</evidence>
<dbReference type="GO" id="GO:0016020">
    <property type="term" value="C:membrane"/>
    <property type="evidence" value="ECO:0007669"/>
    <property type="project" value="InterPro"/>
</dbReference>
<dbReference type="EC" id="1.3.99.33" evidence="3"/>
<comment type="cofactor">
    <cofactor evidence="2">
        <name>FAD</name>
        <dbReference type="ChEBI" id="CHEBI:57692"/>
    </cofactor>
</comment>
<dbReference type="Gene3D" id="3.90.1010.20">
    <property type="match status" value="1"/>
</dbReference>
<evidence type="ECO:0000256" key="8">
    <source>
        <dbReference type="ARBA" id="ARBA00049922"/>
    </source>
</evidence>
<proteinExistence type="predicted"/>
<dbReference type="AlphaFoldDB" id="A0A1I5ECN8"/>
<dbReference type="PANTHER" id="PTHR43400:SF10">
    <property type="entry name" value="3-OXOSTEROID 1-DEHYDROGENASE"/>
    <property type="match status" value="1"/>
</dbReference>
<evidence type="ECO:0000256" key="3">
    <source>
        <dbReference type="ARBA" id="ARBA00013137"/>
    </source>
</evidence>
<dbReference type="InterPro" id="IPR036188">
    <property type="entry name" value="FAD/NAD-bd_sf"/>
</dbReference>
<keyword evidence="9" id="KW-0732">Signal</keyword>